<evidence type="ECO:0000256" key="1">
    <source>
        <dbReference type="SAM" id="MobiDB-lite"/>
    </source>
</evidence>
<evidence type="ECO:0000313" key="2">
    <source>
        <dbReference type="EMBL" id="CAG5098680.1"/>
    </source>
</evidence>
<accession>A0ABN7SJD8</accession>
<dbReference type="EMBL" id="OU015569">
    <property type="protein sequence ID" value="CAG5098680.1"/>
    <property type="molecule type" value="Genomic_DNA"/>
</dbReference>
<reference evidence="2 3" key="1">
    <citation type="submission" date="2021-04" db="EMBL/GenBank/DDBJ databases">
        <authorList>
            <person name="Bliznina A."/>
        </authorList>
    </citation>
    <scope>NUCLEOTIDE SEQUENCE [LARGE SCALE GENOMIC DNA]</scope>
</reference>
<evidence type="ECO:0000313" key="3">
    <source>
        <dbReference type="Proteomes" id="UP001158576"/>
    </source>
</evidence>
<organism evidence="2 3">
    <name type="scientific">Oikopleura dioica</name>
    <name type="common">Tunicate</name>
    <dbReference type="NCBI Taxonomy" id="34765"/>
    <lineage>
        <taxon>Eukaryota</taxon>
        <taxon>Metazoa</taxon>
        <taxon>Chordata</taxon>
        <taxon>Tunicata</taxon>
        <taxon>Appendicularia</taxon>
        <taxon>Copelata</taxon>
        <taxon>Oikopleuridae</taxon>
        <taxon>Oikopleura</taxon>
    </lineage>
</organism>
<feature type="compositionally biased region" description="Basic and acidic residues" evidence="1">
    <location>
        <begin position="152"/>
        <end position="162"/>
    </location>
</feature>
<gene>
    <name evidence="2" type="ORF">OKIOD_LOCUS7441</name>
</gene>
<protein>
    <submittedName>
        <fullName evidence="2">Oidioi.mRNA.OKI2018_I69.XSR.g15883.t1.cds</fullName>
    </submittedName>
</protein>
<name>A0ABN7SJD8_OIKDI</name>
<feature type="region of interest" description="Disordered" evidence="1">
    <location>
        <begin position="143"/>
        <end position="162"/>
    </location>
</feature>
<keyword evidence="3" id="KW-1185">Reference proteome</keyword>
<sequence length="582" mass="66638">MVFGRRRQLKRNIVHQIRERACYGDKFRISNVPKAALTGTPDDGVEDEEEGHLIHPQQKFISARHAQLVEILSVLSSLSDHYQVSNYENADYELLYDAVDNLDRVILELQDEAGWLVAVRSLTSLTSTKSIVNHLCENAKVKPSVGNNAADTRQKEPPKELSEQVQQIRIEDEQLDCCVKPVRADLLYIIQTPAMINKICKMATRVPPTEHGICSYDDVISPWIFTTFNEDLGTYFGKSRTHYYHMVERVYKIFAIRLLNLVATEPFGCQMLIENGFVGDLVERLDFVFSTEQSMLVNTLQIFAMRIIYAVQEFGVHQYRIELKPSSKMGKLSLKSKDNPVDRLVIIFLNFPLKSQTAYWLCQGLTSMVKTGEISQDHSKMLIPAIIQRLLKNEYFGLEDLSGMCYLLGALLYKHPNKFLTLLDRACPSSFAALLIAHPIECHYIVRKLSKIPQSEGTKASTKLQTQDFFIKWILRACEAMGGTDTMNLGLVNSIITIFMELSSCAMPELKNLLLKIEKDCKDIEKFKEKSALVYVFQFMFFWKKHYTDRAMLQCGKAFGLDTNRQFIQIDQFVTDLLNVEI</sequence>
<proteinExistence type="predicted"/>
<dbReference type="Proteomes" id="UP001158576">
    <property type="component" value="Chromosome XSR"/>
</dbReference>